<dbReference type="GO" id="GO:0005524">
    <property type="term" value="F:ATP binding"/>
    <property type="evidence" value="ECO:0007669"/>
    <property type="project" value="InterPro"/>
</dbReference>
<evidence type="ECO:0000313" key="4">
    <source>
        <dbReference type="EMBL" id="MPL88107.1"/>
    </source>
</evidence>
<dbReference type="InterPro" id="IPR053442">
    <property type="entry name" value="Beta-RFA-P_synthase"/>
</dbReference>
<dbReference type="NCBIfam" id="NF040726">
    <property type="entry name" value="BetaRFA-P_synth"/>
    <property type="match status" value="1"/>
</dbReference>
<feature type="domain" description="GHMP kinase C-terminal" evidence="3">
    <location>
        <begin position="231"/>
        <end position="299"/>
    </location>
</feature>
<comment type="caution">
    <text evidence="4">The sequence shown here is derived from an EMBL/GenBank/DDBJ whole genome shotgun (WGS) entry which is preliminary data.</text>
</comment>
<evidence type="ECO:0000259" key="3">
    <source>
        <dbReference type="Pfam" id="PF08544"/>
    </source>
</evidence>
<dbReference type="AlphaFoldDB" id="A0A644VA70"/>
<keyword evidence="1" id="KW-0808">Transferase</keyword>
<dbReference type="InterPro" id="IPR014721">
    <property type="entry name" value="Ribsml_uS5_D2-typ_fold_subgr"/>
</dbReference>
<dbReference type="PANTHER" id="PTHR20861">
    <property type="entry name" value="HOMOSERINE/4-DIPHOSPHOCYTIDYL-2-C-METHYL-D-ERYTHRITOL KINASE"/>
    <property type="match status" value="1"/>
</dbReference>
<name>A0A644VA70_9ZZZZ</name>
<dbReference type="GO" id="GO:0016740">
    <property type="term" value="F:transferase activity"/>
    <property type="evidence" value="ECO:0007669"/>
    <property type="project" value="UniProtKB-KW"/>
</dbReference>
<dbReference type="Pfam" id="PF08544">
    <property type="entry name" value="GHMP_kinases_C"/>
    <property type="match status" value="1"/>
</dbReference>
<dbReference type="SUPFAM" id="SSF54211">
    <property type="entry name" value="Ribosomal protein S5 domain 2-like"/>
    <property type="match status" value="1"/>
</dbReference>
<dbReference type="PIRSF" id="PIRSF004884">
    <property type="entry name" value="Sugar_kin_arch"/>
    <property type="match status" value="1"/>
</dbReference>
<dbReference type="NCBIfam" id="TIGR00144">
    <property type="entry name" value="beta_RFAP_syn"/>
    <property type="match status" value="1"/>
</dbReference>
<gene>
    <name evidence="4" type="ORF">SDC9_34122</name>
</gene>
<reference evidence="4" key="1">
    <citation type="submission" date="2019-08" db="EMBL/GenBank/DDBJ databases">
        <authorList>
            <person name="Kucharzyk K."/>
            <person name="Murdoch R.W."/>
            <person name="Higgins S."/>
            <person name="Loffler F."/>
        </authorList>
    </citation>
    <scope>NUCLEOTIDE SEQUENCE</scope>
</reference>
<dbReference type="InterPro" id="IPR006204">
    <property type="entry name" value="GHMP_kinase_N_dom"/>
</dbReference>
<evidence type="ECO:0000259" key="2">
    <source>
        <dbReference type="Pfam" id="PF00288"/>
    </source>
</evidence>
<organism evidence="4">
    <name type="scientific">bioreactor metagenome</name>
    <dbReference type="NCBI Taxonomy" id="1076179"/>
    <lineage>
        <taxon>unclassified sequences</taxon>
        <taxon>metagenomes</taxon>
        <taxon>ecological metagenomes</taxon>
    </lineage>
</organism>
<proteinExistence type="predicted"/>
<dbReference type="EMBL" id="VSSQ01000250">
    <property type="protein sequence ID" value="MPL88107.1"/>
    <property type="molecule type" value="Genomic_DNA"/>
</dbReference>
<dbReference type="InterPro" id="IPR004422">
    <property type="entry name" value="RFAP_synthase"/>
</dbReference>
<dbReference type="InterPro" id="IPR013750">
    <property type="entry name" value="GHMP_kinase_C_dom"/>
</dbReference>
<accession>A0A644VA70</accession>
<feature type="domain" description="GHMP kinase N-terminal" evidence="2">
    <location>
        <begin position="71"/>
        <end position="139"/>
    </location>
</feature>
<dbReference type="InterPro" id="IPR020568">
    <property type="entry name" value="Ribosomal_Su5_D2-typ_SF"/>
</dbReference>
<evidence type="ECO:0000256" key="1">
    <source>
        <dbReference type="ARBA" id="ARBA00022679"/>
    </source>
</evidence>
<dbReference type="PANTHER" id="PTHR20861:SF6">
    <property type="entry name" value="BETA-RIBOFURANOSYLPHENOL 5'-PHOSPHATE SYNTHASE"/>
    <property type="match status" value="1"/>
</dbReference>
<sequence>MLIKTPSRLHMTLIDLNGSYGRADGGIGLTINKPNFTLKCESSDRGISIDFNEKITDNEIRKEAIKKIQSSAEKVISNFNFDEGFHFTVEEAYPPHSGLGSGTQMSLATAKLICEFNEKKVDSIHLGSILGRGGSSGIGMGAFDFGGFIVDGGHDLNDKGGSVLPSSINPAKPPQLIGRYDFPEEWEIVVAICNADTTVTGMKEDDIFEKYCPVPKNDVEQLSHIIFMNLIPFLLEKNIESVGDSINRIQKLGFKNVEVSRQSQNVKDLMDNMKQFGAYGVGMSSFGPAIYGLIDKKNQDVFKATKDYIGNDGIVFKTKAQNHGFEIEK</sequence>
<dbReference type="Gene3D" id="3.30.230.10">
    <property type="match status" value="1"/>
</dbReference>
<dbReference type="Pfam" id="PF00288">
    <property type="entry name" value="GHMP_kinases_N"/>
    <property type="match status" value="1"/>
</dbReference>
<protein>
    <submittedName>
        <fullName evidence="4">Uncharacterized protein</fullName>
    </submittedName>
</protein>